<dbReference type="AlphaFoldDB" id="A0A0F2MDQ4"/>
<evidence type="ECO:0000256" key="1">
    <source>
        <dbReference type="SAM" id="MobiDB-lite"/>
    </source>
</evidence>
<sequence length="73" mass="7634">MARTDAHAESSARSWRAWSSGASAGTVATSSRSGRPASRARCCTTTAKRPPADVPPMETRSGRTWSAAALART</sequence>
<dbReference type="EMBL" id="AXCR01000004">
    <property type="protein sequence ID" value="KJR87777.1"/>
    <property type="molecule type" value="Genomic_DNA"/>
</dbReference>
<dbReference type="KEGG" id="ssck:SPSK_10741"/>
<accession>A0A0F2MDQ4</accession>
<feature type="compositionally biased region" description="Basic and acidic residues" evidence="1">
    <location>
        <begin position="1"/>
        <end position="10"/>
    </location>
</feature>
<organism evidence="2 3">
    <name type="scientific">Sporothrix schenckii 1099-18</name>
    <dbReference type="NCBI Taxonomy" id="1397361"/>
    <lineage>
        <taxon>Eukaryota</taxon>
        <taxon>Fungi</taxon>
        <taxon>Dikarya</taxon>
        <taxon>Ascomycota</taxon>
        <taxon>Pezizomycotina</taxon>
        <taxon>Sordariomycetes</taxon>
        <taxon>Sordariomycetidae</taxon>
        <taxon>Ophiostomatales</taxon>
        <taxon>Ophiostomataceae</taxon>
        <taxon>Sporothrix</taxon>
    </lineage>
</organism>
<evidence type="ECO:0000313" key="2">
    <source>
        <dbReference type="EMBL" id="KJR87777.1"/>
    </source>
</evidence>
<feature type="compositionally biased region" description="Low complexity" evidence="1">
    <location>
        <begin position="11"/>
        <end position="41"/>
    </location>
</feature>
<dbReference type="GeneID" id="27672313"/>
<name>A0A0F2MDQ4_SPOSC</name>
<proteinExistence type="predicted"/>
<dbReference type="Proteomes" id="UP000033710">
    <property type="component" value="Unassembled WGS sequence"/>
</dbReference>
<reference evidence="2 3" key="2">
    <citation type="journal article" date="2015" name="Eukaryot. Cell">
        <title>Asexual propagation of a virulent clone complex in a human and feline outbreak of sporotrichosis.</title>
        <authorList>
            <person name="Teixeira Mde M."/>
            <person name="Rodrigues A.M."/>
            <person name="Tsui C.K."/>
            <person name="de Almeida L.G."/>
            <person name="Van Diepeningen A.D."/>
            <person name="van den Ende B.G."/>
            <person name="Fernandes G.F."/>
            <person name="Kano R."/>
            <person name="Hamelin R.C."/>
            <person name="Lopes-Bezerra L.M."/>
            <person name="Vasconcelos A.T."/>
            <person name="de Hoog S."/>
            <person name="de Camargo Z.P."/>
            <person name="Felipe M.S."/>
        </authorList>
    </citation>
    <scope>NUCLEOTIDE SEQUENCE [LARGE SCALE GENOMIC DNA]</scope>
    <source>
        <strain evidence="2 3">1099-18</strain>
    </source>
</reference>
<reference evidence="2 3" key="1">
    <citation type="journal article" date="2014" name="BMC Genomics">
        <title>Comparative genomics of the major fungal agents of human and animal Sporotrichosis: Sporothrix schenckii and Sporothrix brasiliensis.</title>
        <authorList>
            <person name="Teixeira M.M."/>
            <person name="de Almeida L.G."/>
            <person name="Kubitschek-Barreira P."/>
            <person name="Alves F.L."/>
            <person name="Kioshima E.S."/>
            <person name="Abadio A.K."/>
            <person name="Fernandes L."/>
            <person name="Derengowski L.S."/>
            <person name="Ferreira K.S."/>
            <person name="Souza R.C."/>
            <person name="Ruiz J.C."/>
            <person name="de Andrade N.C."/>
            <person name="Paes H.C."/>
            <person name="Nicola A.M."/>
            <person name="Albuquerque P."/>
            <person name="Gerber A.L."/>
            <person name="Martins V.P."/>
            <person name="Peconick L.D."/>
            <person name="Neto A.V."/>
            <person name="Chaucanez C.B."/>
            <person name="Silva P.A."/>
            <person name="Cunha O.L."/>
            <person name="de Oliveira F.F."/>
            <person name="dos Santos T.C."/>
            <person name="Barros A.L."/>
            <person name="Soares M.A."/>
            <person name="de Oliveira L.M."/>
            <person name="Marini M.M."/>
            <person name="Villalobos-Duno H."/>
            <person name="Cunha M.M."/>
            <person name="de Hoog S."/>
            <person name="da Silveira J.F."/>
            <person name="Henrissat B."/>
            <person name="Nino-Vega G.A."/>
            <person name="Cisalpino P.S."/>
            <person name="Mora-Montes H.M."/>
            <person name="Almeida S.R."/>
            <person name="Stajich J.E."/>
            <person name="Lopes-Bezerra L.M."/>
            <person name="Vasconcelos A.T."/>
            <person name="Felipe M.S."/>
        </authorList>
    </citation>
    <scope>NUCLEOTIDE SEQUENCE [LARGE SCALE GENOMIC DNA]</scope>
    <source>
        <strain evidence="2 3">1099-18</strain>
    </source>
</reference>
<dbReference type="VEuPathDB" id="FungiDB:SPSK_10741"/>
<protein>
    <submittedName>
        <fullName evidence="2">Uncharacterized protein</fullName>
    </submittedName>
</protein>
<gene>
    <name evidence="2" type="ORF">SPSK_10741</name>
</gene>
<dbReference type="RefSeq" id="XP_016590453.1">
    <property type="nucleotide sequence ID" value="XM_016737036.1"/>
</dbReference>
<feature type="region of interest" description="Disordered" evidence="1">
    <location>
        <begin position="1"/>
        <end position="73"/>
    </location>
</feature>
<comment type="caution">
    <text evidence="2">The sequence shown here is derived from an EMBL/GenBank/DDBJ whole genome shotgun (WGS) entry which is preliminary data.</text>
</comment>
<evidence type="ECO:0000313" key="3">
    <source>
        <dbReference type="Proteomes" id="UP000033710"/>
    </source>
</evidence>